<evidence type="ECO:0000256" key="1">
    <source>
        <dbReference type="SAM" id="MobiDB-lite"/>
    </source>
</evidence>
<name>A0A6A5SQU3_9PLEO</name>
<evidence type="ECO:0000313" key="3">
    <source>
        <dbReference type="Proteomes" id="UP000800038"/>
    </source>
</evidence>
<keyword evidence="3" id="KW-1185">Reference proteome</keyword>
<evidence type="ECO:0008006" key="4">
    <source>
        <dbReference type="Google" id="ProtNLM"/>
    </source>
</evidence>
<sequence>MSGRRLRTRFTTPPRELVPEEEEKSIQLTTPQRSAIFAVFYFCQQQQIPCNKRDVHGVFKYPSSTQSDVLKTGRCRRLQNSDEPDTRGALRQMTNADANAIATYIDNCPFEEKSDPWKDLAERAGVVKEYRDKENLDFDTQTIQKHVTAVSTIKTHKAVVKEKHTPKQQQQRYEWCILMLELRPHGRQWRCVLWCDELHWMTGPKYQKGVKRRSGDPARYDPRNIQYEKDHKPDPDTQDHFHIYTVLGYNFAWCMPYNTGNKNGKMNTETYINIILPALNKYLLEIGGEWILWQDCDSAHISKKTLNWMDINGPDYINSSPKSPDLSIMETWVSPLKRKFYERRCPSQKAGVDRFYKVWNELKPERINQTIDSYPARLHACKNIYKGLATKY</sequence>
<protein>
    <recommendedName>
        <fullName evidence="4">Tc1-like transposase DDE domain-containing protein</fullName>
    </recommendedName>
</protein>
<dbReference type="GO" id="GO:0003676">
    <property type="term" value="F:nucleic acid binding"/>
    <property type="evidence" value="ECO:0007669"/>
    <property type="project" value="InterPro"/>
</dbReference>
<dbReference type="InterPro" id="IPR036397">
    <property type="entry name" value="RNaseH_sf"/>
</dbReference>
<dbReference type="OrthoDB" id="3694381at2759"/>
<feature type="region of interest" description="Disordered" evidence="1">
    <location>
        <begin position="1"/>
        <end position="23"/>
    </location>
</feature>
<reference evidence="2" key="1">
    <citation type="journal article" date="2020" name="Stud. Mycol.">
        <title>101 Dothideomycetes genomes: a test case for predicting lifestyles and emergence of pathogens.</title>
        <authorList>
            <person name="Haridas S."/>
            <person name="Albert R."/>
            <person name="Binder M."/>
            <person name="Bloem J."/>
            <person name="Labutti K."/>
            <person name="Salamov A."/>
            <person name="Andreopoulos B."/>
            <person name="Baker S."/>
            <person name="Barry K."/>
            <person name="Bills G."/>
            <person name="Bluhm B."/>
            <person name="Cannon C."/>
            <person name="Castanera R."/>
            <person name="Culley D."/>
            <person name="Daum C."/>
            <person name="Ezra D."/>
            <person name="Gonzalez J."/>
            <person name="Henrissat B."/>
            <person name="Kuo A."/>
            <person name="Liang C."/>
            <person name="Lipzen A."/>
            <person name="Lutzoni F."/>
            <person name="Magnuson J."/>
            <person name="Mondo S."/>
            <person name="Nolan M."/>
            <person name="Ohm R."/>
            <person name="Pangilinan J."/>
            <person name="Park H.-J."/>
            <person name="Ramirez L."/>
            <person name="Alfaro M."/>
            <person name="Sun H."/>
            <person name="Tritt A."/>
            <person name="Yoshinaga Y."/>
            <person name="Zwiers L.-H."/>
            <person name="Turgeon B."/>
            <person name="Goodwin S."/>
            <person name="Spatafora J."/>
            <person name="Crous P."/>
            <person name="Grigoriev I."/>
        </authorList>
    </citation>
    <scope>NUCLEOTIDE SEQUENCE</scope>
    <source>
        <strain evidence="2">CBS 161.51</strain>
    </source>
</reference>
<feature type="compositionally biased region" description="Basic and acidic residues" evidence="1">
    <location>
        <begin position="213"/>
        <end position="236"/>
    </location>
</feature>
<evidence type="ECO:0000313" key="2">
    <source>
        <dbReference type="EMBL" id="KAF1939507.1"/>
    </source>
</evidence>
<dbReference type="EMBL" id="ML976080">
    <property type="protein sequence ID" value="KAF1939507.1"/>
    <property type="molecule type" value="Genomic_DNA"/>
</dbReference>
<dbReference type="Proteomes" id="UP000800038">
    <property type="component" value="Unassembled WGS sequence"/>
</dbReference>
<feature type="region of interest" description="Disordered" evidence="1">
    <location>
        <begin position="209"/>
        <end position="236"/>
    </location>
</feature>
<organism evidence="2 3">
    <name type="scientific">Clathrospora elynae</name>
    <dbReference type="NCBI Taxonomy" id="706981"/>
    <lineage>
        <taxon>Eukaryota</taxon>
        <taxon>Fungi</taxon>
        <taxon>Dikarya</taxon>
        <taxon>Ascomycota</taxon>
        <taxon>Pezizomycotina</taxon>
        <taxon>Dothideomycetes</taxon>
        <taxon>Pleosporomycetidae</taxon>
        <taxon>Pleosporales</taxon>
        <taxon>Diademaceae</taxon>
        <taxon>Clathrospora</taxon>
    </lineage>
</organism>
<dbReference type="AlphaFoldDB" id="A0A6A5SQU3"/>
<gene>
    <name evidence="2" type="ORF">EJ02DRAFT_256370</name>
</gene>
<accession>A0A6A5SQU3</accession>
<dbReference type="Gene3D" id="3.30.420.10">
    <property type="entry name" value="Ribonuclease H-like superfamily/Ribonuclease H"/>
    <property type="match status" value="1"/>
</dbReference>
<proteinExistence type="predicted"/>